<reference evidence="1 2" key="1">
    <citation type="journal article" date="2013" name="Proc. Natl. Acad. Sci. U.S.A.">
        <title>The king cobra genome reveals dynamic gene evolution and adaptation in the snake venom system.</title>
        <authorList>
            <person name="Vonk F.J."/>
            <person name="Casewell N.R."/>
            <person name="Henkel C.V."/>
            <person name="Heimberg A.M."/>
            <person name="Jansen H.J."/>
            <person name="McCleary R.J."/>
            <person name="Kerkkamp H.M."/>
            <person name="Vos R.A."/>
            <person name="Guerreiro I."/>
            <person name="Calvete J.J."/>
            <person name="Wuster W."/>
            <person name="Woods A.E."/>
            <person name="Logan J.M."/>
            <person name="Harrison R.A."/>
            <person name="Castoe T.A."/>
            <person name="de Koning A.P."/>
            <person name="Pollock D.D."/>
            <person name="Yandell M."/>
            <person name="Calderon D."/>
            <person name="Renjifo C."/>
            <person name="Currier R.B."/>
            <person name="Salgado D."/>
            <person name="Pla D."/>
            <person name="Sanz L."/>
            <person name="Hyder A.S."/>
            <person name="Ribeiro J.M."/>
            <person name="Arntzen J.W."/>
            <person name="van den Thillart G.E."/>
            <person name="Boetzer M."/>
            <person name="Pirovano W."/>
            <person name="Dirks R.P."/>
            <person name="Spaink H.P."/>
            <person name="Duboule D."/>
            <person name="McGlinn E."/>
            <person name="Kini R.M."/>
            <person name="Richardson M.K."/>
        </authorList>
    </citation>
    <scope>NUCLEOTIDE SEQUENCE</scope>
    <source>
        <tissue evidence="1">Blood</tissue>
    </source>
</reference>
<dbReference type="AlphaFoldDB" id="V8N8P2"/>
<gene>
    <name evidence="1" type="primary">Ppp1r13l</name>
    <name evidence="1" type="ORF">L345_16275</name>
</gene>
<dbReference type="Proteomes" id="UP000018936">
    <property type="component" value="Unassembled WGS sequence"/>
</dbReference>
<feature type="non-terminal residue" evidence="1">
    <location>
        <position position="1"/>
    </location>
</feature>
<dbReference type="OrthoDB" id="10038642at2759"/>
<accession>V8N8P2</accession>
<sequence length="113" mass="11860">MDLKQLELDTAAAKVDELSKQLESLWTDHPGPPVVPSLVNWELLGGELGVLFRGNCSSATRLPRAPASPVPSKLGRGAEPFSGVGPGCSLLLGQRSRKTSPLGVSRSLLSPFG</sequence>
<evidence type="ECO:0000313" key="1">
    <source>
        <dbReference type="EMBL" id="ETE58008.1"/>
    </source>
</evidence>
<organism evidence="1 2">
    <name type="scientific">Ophiophagus hannah</name>
    <name type="common">King cobra</name>
    <name type="synonym">Naja hannah</name>
    <dbReference type="NCBI Taxonomy" id="8665"/>
    <lineage>
        <taxon>Eukaryota</taxon>
        <taxon>Metazoa</taxon>
        <taxon>Chordata</taxon>
        <taxon>Craniata</taxon>
        <taxon>Vertebrata</taxon>
        <taxon>Euteleostomi</taxon>
        <taxon>Lepidosauria</taxon>
        <taxon>Squamata</taxon>
        <taxon>Bifurcata</taxon>
        <taxon>Unidentata</taxon>
        <taxon>Episquamata</taxon>
        <taxon>Toxicofera</taxon>
        <taxon>Serpentes</taxon>
        <taxon>Colubroidea</taxon>
        <taxon>Elapidae</taxon>
        <taxon>Elapinae</taxon>
        <taxon>Ophiophagus</taxon>
    </lineage>
</organism>
<keyword evidence="2" id="KW-1185">Reference proteome</keyword>
<evidence type="ECO:0000313" key="2">
    <source>
        <dbReference type="Proteomes" id="UP000018936"/>
    </source>
</evidence>
<dbReference type="EMBL" id="AZIM01007369">
    <property type="protein sequence ID" value="ETE58008.1"/>
    <property type="molecule type" value="Genomic_DNA"/>
</dbReference>
<proteinExistence type="predicted"/>
<name>V8N8P2_OPHHA</name>
<comment type="caution">
    <text evidence="1">The sequence shown here is derived from an EMBL/GenBank/DDBJ whole genome shotgun (WGS) entry which is preliminary data.</text>
</comment>
<protein>
    <submittedName>
        <fullName evidence="1">RelA-associated inhibitor</fullName>
    </submittedName>
</protein>